<dbReference type="STRING" id="106370.Francci3_2160"/>
<keyword evidence="2" id="KW-1185">Reference proteome</keyword>
<dbReference type="KEGG" id="fra:Francci3_2160"/>
<dbReference type="InterPro" id="IPR015424">
    <property type="entry name" value="PyrdxlP-dep_Trfase"/>
</dbReference>
<gene>
    <name evidence="1" type="ordered locus">Francci3_2160</name>
</gene>
<protein>
    <submittedName>
        <fullName evidence="1">Uncharacterized protein</fullName>
    </submittedName>
</protein>
<dbReference type="EMBL" id="CP000249">
    <property type="protein sequence ID" value="ABD11531.1"/>
    <property type="molecule type" value="Genomic_DNA"/>
</dbReference>
<proteinExistence type="predicted"/>
<name>Q2JB11_FRACC</name>
<sequence length="93" mass="9891">MADGQHQPGGERTSTDVNPKVVVAALRRDPAIRLQVLVHHETTTRLLAPLRELCRVAVDDGETTVVNAISSVGAHRLDLSSRAVTSGSVISTI</sequence>
<dbReference type="HOGENOM" id="CLU_2395426_0_0_11"/>
<dbReference type="Gene3D" id="3.40.640.10">
    <property type="entry name" value="Type I PLP-dependent aspartate aminotransferase-like (Major domain)"/>
    <property type="match status" value="1"/>
</dbReference>
<reference evidence="1 2" key="1">
    <citation type="journal article" date="2007" name="Genome Res.">
        <title>Genome characteristics of facultatively symbiotic Frankia sp. strains reflect host range and host plant biogeography.</title>
        <authorList>
            <person name="Normand P."/>
            <person name="Lapierre P."/>
            <person name="Tisa L.S."/>
            <person name="Gogarten J.P."/>
            <person name="Alloisio N."/>
            <person name="Bagnarol E."/>
            <person name="Bassi C.A."/>
            <person name="Berry A.M."/>
            <person name="Bickhart D.M."/>
            <person name="Choisne N."/>
            <person name="Couloux A."/>
            <person name="Cournoyer B."/>
            <person name="Cruveiller S."/>
            <person name="Daubin V."/>
            <person name="Demange N."/>
            <person name="Francino M.P."/>
            <person name="Goltsman E."/>
            <person name="Huang Y."/>
            <person name="Kopp O.R."/>
            <person name="Labarre L."/>
            <person name="Lapidus A."/>
            <person name="Lavire C."/>
            <person name="Marechal J."/>
            <person name="Martinez M."/>
            <person name="Mastronunzio J.E."/>
            <person name="Mullin B.C."/>
            <person name="Niemann J."/>
            <person name="Pujic P."/>
            <person name="Rawnsley T."/>
            <person name="Rouy Z."/>
            <person name="Schenowitz C."/>
            <person name="Sellstedt A."/>
            <person name="Tavares F."/>
            <person name="Tomkins J.P."/>
            <person name="Vallenet D."/>
            <person name="Valverde C."/>
            <person name="Wall L.G."/>
            <person name="Wang Y."/>
            <person name="Medigue C."/>
            <person name="Benson D.R."/>
        </authorList>
    </citation>
    <scope>NUCLEOTIDE SEQUENCE [LARGE SCALE GENOMIC DNA]</scope>
    <source>
        <strain evidence="2">DSM 45818 / CECT 9043 / CcI3</strain>
    </source>
</reference>
<dbReference type="InterPro" id="IPR015421">
    <property type="entry name" value="PyrdxlP-dep_Trfase_major"/>
</dbReference>
<dbReference type="Proteomes" id="UP000001937">
    <property type="component" value="Chromosome"/>
</dbReference>
<dbReference type="OrthoDB" id="9766472at2"/>
<dbReference type="RefSeq" id="WP_011436578.1">
    <property type="nucleotide sequence ID" value="NC_007777.1"/>
</dbReference>
<dbReference type="SUPFAM" id="SSF53383">
    <property type="entry name" value="PLP-dependent transferases"/>
    <property type="match status" value="1"/>
</dbReference>
<accession>Q2JB11</accession>
<dbReference type="AlphaFoldDB" id="Q2JB11"/>
<organism evidence="1 2">
    <name type="scientific">Frankia casuarinae (strain DSM 45818 / CECT 9043 / HFP020203 / CcI3)</name>
    <dbReference type="NCBI Taxonomy" id="106370"/>
    <lineage>
        <taxon>Bacteria</taxon>
        <taxon>Bacillati</taxon>
        <taxon>Actinomycetota</taxon>
        <taxon>Actinomycetes</taxon>
        <taxon>Frankiales</taxon>
        <taxon>Frankiaceae</taxon>
        <taxon>Frankia</taxon>
    </lineage>
</organism>
<evidence type="ECO:0000313" key="1">
    <source>
        <dbReference type="EMBL" id="ABD11531.1"/>
    </source>
</evidence>
<evidence type="ECO:0000313" key="2">
    <source>
        <dbReference type="Proteomes" id="UP000001937"/>
    </source>
</evidence>